<feature type="transmembrane region" description="Helical" evidence="7">
    <location>
        <begin position="466"/>
        <end position="495"/>
    </location>
</feature>
<dbReference type="PRINTS" id="PR01609">
    <property type="entry name" value="CD36FAMILY"/>
</dbReference>
<keyword evidence="4 7" id="KW-1133">Transmembrane helix</keyword>
<keyword evidence="9" id="KW-1185">Reference proteome</keyword>
<dbReference type="PANTHER" id="PTHR11923:SF51">
    <property type="entry name" value="LYSOSOME MEMBRANE PROTEIN 2"/>
    <property type="match status" value="1"/>
</dbReference>
<evidence type="ECO:0000313" key="8">
    <source>
        <dbReference type="EMBL" id="MFH4973833.1"/>
    </source>
</evidence>
<sequence>MRKICLSIVLIFGGILIIFGILAITLVPLKIEREVYQQTFLGYDENGTFNHMTEKWAVPPYSMDLKVWVLNITNSDDILKGERPHFREQGPYTFIESQRKVPVKFMRNGTEVLYRNKRTYIFNSTQSCENCTLSDVVTIPNVIFQKLVDIALNGGFFVKEAIEMVLAEEKRETPFIPVSVGELLFQGYEDPLIEAVCSKDIIKALCIMAQIPRRIGFFYGQNDTDDGEYLVDTGVRGAQNISKVIAWNGMREMPAEWWTTKEARMINGTDAQLFSPGLSRSEDQYIFSGPIGRSTYLRYKQNVNIMGVPAYRYVSPPEATDPTRPENKGFCNPRTPHFFSNETQPEGCLPAGFMDLSPILPGHARIYVSQPHFLHSPPIIYQNFSGFPLPSTANDETYIDIEPTTGVVVNARRMTQINVGMIAGNLRALQNMKDIIMPVLWLKESILFDESTARELRERVVSIMHLSFIIGVATLTIGLLFWTAFLLTSILYSYVLQRNEDEQQLIVQEDSEGDADE</sequence>
<dbReference type="PANTHER" id="PTHR11923">
    <property type="entry name" value="SCAVENGER RECEPTOR CLASS B TYPE-1 SR-B1"/>
    <property type="match status" value="1"/>
</dbReference>
<evidence type="ECO:0000313" key="9">
    <source>
        <dbReference type="Proteomes" id="UP001608902"/>
    </source>
</evidence>
<dbReference type="EMBL" id="JBGFUD010000155">
    <property type="protein sequence ID" value="MFH4973833.1"/>
    <property type="molecule type" value="Genomic_DNA"/>
</dbReference>
<keyword evidence="3 7" id="KW-0812">Transmembrane</keyword>
<comment type="similarity">
    <text evidence="2">Belongs to the CD36 family.</text>
</comment>
<evidence type="ECO:0000256" key="7">
    <source>
        <dbReference type="SAM" id="Phobius"/>
    </source>
</evidence>
<dbReference type="AlphaFoldDB" id="A0ABD6E2E4"/>
<proteinExistence type="inferred from homology"/>
<reference evidence="8 9" key="1">
    <citation type="submission" date="2024-08" db="EMBL/GenBank/DDBJ databases">
        <title>Gnathostoma spinigerum genome.</title>
        <authorList>
            <person name="Gonzalez-Bertolin B."/>
            <person name="Monzon S."/>
            <person name="Zaballos A."/>
            <person name="Jimenez P."/>
            <person name="Dekumyoy P."/>
            <person name="Varona S."/>
            <person name="Cuesta I."/>
            <person name="Sumanam S."/>
            <person name="Adisakwattana P."/>
            <person name="Gasser R.B."/>
            <person name="Hernandez-Gonzalez A."/>
            <person name="Young N.D."/>
            <person name="Perteguer M.J."/>
        </authorList>
    </citation>
    <scope>NUCLEOTIDE SEQUENCE [LARGE SCALE GENOMIC DNA]</scope>
    <source>
        <strain evidence="8">AL3</strain>
        <tissue evidence="8">Liver</tissue>
    </source>
</reference>
<evidence type="ECO:0000256" key="4">
    <source>
        <dbReference type="ARBA" id="ARBA00022989"/>
    </source>
</evidence>
<comment type="subcellular location">
    <subcellularLocation>
        <location evidence="1">Membrane</location>
    </subcellularLocation>
</comment>
<accession>A0ABD6E2E4</accession>
<gene>
    <name evidence="8" type="ORF">AB6A40_000542</name>
</gene>
<dbReference type="Proteomes" id="UP001608902">
    <property type="component" value="Unassembled WGS sequence"/>
</dbReference>
<feature type="transmembrane region" description="Helical" evidence="7">
    <location>
        <begin position="6"/>
        <end position="29"/>
    </location>
</feature>
<evidence type="ECO:0000256" key="2">
    <source>
        <dbReference type="ARBA" id="ARBA00010532"/>
    </source>
</evidence>
<protein>
    <submittedName>
        <fullName evidence="8">Uncharacterized protein</fullName>
    </submittedName>
</protein>
<evidence type="ECO:0000256" key="3">
    <source>
        <dbReference type="ARBA" id="ARBA00022692"/>
    </source>
</evidence>
<dbReference type="InterPro" id="IPR002159">
    <property type="entry name" value="CD36_fam"/>
</dbReference>
<keyword evidence="5 7" id="KW-0472">Membrane</keyword>
<evidence type="ECO:0000256" key="5">
    <source>
        <dbReference type="ARBA" id="ARBA00023136"/>
    </source>
</evidence>
<keyword evidence="6" id="KW-0325">Glycoprotein</keyword>
<comment type="caution">
    <text evidence="8">The sequence shown here is derived from an EMBL/GenBank/DDBJ whole genome shotgun (WGS) entry which is preliminary data.</text>
</comment>
<evidence type="ECO:0000256" key="6">
    <source>
        <dbReference type="ARBA" id="ARBA00023180"/>
    </source>
</evidence>
<evidence type="ECO:0000256" key="1">
    <source>
        <dbReference type="ARBA" id="ARBA00004370"/>
    </source>
</evidence>
<name>A0ABD6E2E4_9BILA</name>
<dbReference type="Pfam" id="PF01130">
    <property type="entry name" value="CD36"/>
    <property type="match status" value="1"/>
</dbReference>
<dbReference type="GO" id="GO:0016020">
    <property type="term" value="C:membrane"/>
    <property type="evidence" value="ECO:0007669"/>
    <property type="project" value="UniProtKB-SubCell"/>
</dbReference>
<organism evidence="8 9">
    <name type="scientific">Gnathostoma spinigerum</name>
    <dbReference type="NCBI Taxonomy" id="75299"/>
    <lineage>
        <taxon>Eukaryota</taxon>
        <taxon>Metazoa</taxon>
        <taxon>Ecdysozoa</taxon>
        <taxon>Nematoda</taxon>
        <taxon>Chromadorea</taxon>
        <taxon>Rhabditida</taxon>
        <taxon>Spirurina</taxon>
        <taxon>Gnathostomatomorpha</taxon>
        <taxon>Gnathostomatoidea</taxon>
        <taxon>Gnathostomatidae</taxon>
        <taxon>Gnathostoma</taxon>
    </lineage>
</organism>